<evidence type="ECO:0008006" key="3">
    <source>
        <dbReference type="Google" id="ProtNLM"/>
    </source>
</evidence>
<dbReference type="Proteomes" id="UP001595935">
    <property type="component" value="Unassembled WGS sequence"/>
</dbReference>
<comment type="caution">
    <text evidence="1">The sequence shown here is derived from an EMBL/GenBank/DDBJ whole genome shotgun (WGS) entry which is preliminary data.</text>
</comment>
<sequence length="253" mass="28381">MKKKFTLEITNPCSENFDKMIPNSNGSFCNSCMKNVIDLSKKSNSEVARFIAETKDKNICARIKSTQLQEEFEYNEISKINNLKYAAVAASILLASNVSGQEKTPVKTEINSPKPNNHIVGKVAYNQNIEQEVSILIKGKLLDANTNRPLDNNRFPNLVFTINGSQSASKINHKTGEFSIPVTILKNTKTLTITIEGDDHYYSQTIPFDITKVQNNTLMQNIVVPSEEFSKVKIMMQGGLGINYIDKKEVRQI</sequence>
<evidence type="ECO:0000313" key="1">
    <source>
        <dbReference type="EMBL" id="MFC4746469.1"/>
    </source>
</evidence>
<proteinExistence type="predicted"/>
<keyword evidence="2" id="KW-1185">Reference proteome</keyword>
<organism evidence="1 2">
    <name type="scientific">Flavobacterium branchiicola</name>
    <dbReference type="NCBI Taxonomy" id="1114875"/>
    <lineage>
        <taxon>Bacteria</taxon>
        <taxon>Pseudomonadati</taxon>
        <taxon>Bacteroidota</taxon>
        <taxon>Flavobacteriia</taxon>
        <taxon>Flavobacteriales</taxon>
        <taxon>Flavobacteriaceae</taxon>
        <taxon>Flavobacterium</taxon>
    </lineage>
</organism>
<dbReference type="EMBL" id="JBHSGV010000001">
    <property type="protein sequence ID" value="MFC4746469.1"/>
    <property type="molecule type" value="Genomic_DNA"/>
</dbReference>
<dbReference type="RefSeq" id="WP_213254218.1">
    <property type="nucleotide sequence ID" value="NZ_JAGYWA010000001.1"/>
</dbReference>
<reference evidence="2" key="1">
    <citation type="journal article" date="2019" name="Int. J. Syst. Evol. Microbiol.">
        <title>The Global Catalogue of Microorganisms (GCM) 10K type strain sequencing project: providing services to taxonomists for standard genome sequencing and annotation.</title>
        <authorList>
            <consortium name="The Broad Institute Genomics Platform"/>
            <consortium name="The Broad Institute Genome Sequencing Center for Infectious Disease"/>
            <person name="Wu L."/>
            <person name="Ma J."/>
        </authorList>
    </citation>
    <scope>NUCLEOTIDE SEQUENCE [LARGE SCALE GENOMIC DNA]</scope>
    <source>
        <strain evidence="2">WYCCWR 13023</strain>
    </source>
</reference>
<evidence type="ECO:0000313" key="2">
    <source>
        <dbReference type="Proteomes" id="UP001595935"/>
    </source>
</evidence>
<accession>A0ABV9P852</accession>
<name>A0ABV9P852_9FLAO</name>
<gene>
    <name evidence="1" type="ORF">ACFO5S_03400</name>
</gene>
<protein>
    <recommendedName>
        <fullName evidence="3">Carboxypeptidase-like protein</fullName>
    </recommendedName>
</protein>